<dbReference type="InterPro" id="IPR052740">
    <property type="entry name" value="CE4"/>
</dbReference>
<feature type="compositionally biased region" description="Acidic residues" evidence="1">
    <location>
        <begin position="366"/>
        <end position="382"/>
    </location>
</feature>
<dbReference type="GO" id="GO:0005975">
    <property type="term" value="P:carbohydrate metabolic process"/>
    <property type="evidence" value="ECO:0007669"/>
    <property type="project" value="InterPro"/>
</dbReference>
<dbReference type="InterPro" id="IPR011330">
    <property type="entry name" value="Glyco_hydro/deAcase_b/a-brl"/>
</dbReference>
<dbReference type="AlphaFoldDB" id="E1ZNS3"/>
<feature type="signal peptide" evidence="2">
    <location>
        <begin position="1"/>
        <end position="18"/>
    </location>
</feature>
<dbReference type="Proteomes" id="UP000008141">
    <property type="component" value="Unassembled WGS sequence"/>
</dbReference>
<name>E1ZNS3_CHLVA</name>
<keyword evidence="5" id="KW-1185">Reference proteome</keyword>
<dbReference type="InterPro" id="IPR002509">
    <property type="entry name" value="NODB_dom"/>
</dbReference>
<dbReference type="SUPFAM" id="SSF88713">
    <property type="entry name" value="Glycoside hydrolase/deacetylase"/>
    <property type="match status" value="1"/>
</dbReference>
<evidence type="ECO:0000256" key="2">
    <source>
        <dbReference type="SAM" id="SignalP"/>
    </source>
</evidence>
<dbReference type="PANTHER" id="PTHR45985">
    <property type="match status" value="1"/>
</dbReference>
<dbReference type="CDD" id="cd10919">
    <property type="entry name" value="CE4_CDA_like"/>
    <property type="match status" value="1"/>
</dbReference>
<evidence type="ECO:0000259" key="3">
    <source>
        <dbReference type="Pfam" id="PF01522"/>
    </source>
</evidence>
<organism evidence="5">
    <name type="scientific">Chlorella variabilis</name>
    <name type="common">Green alga</name>
    <dbReference type="NCBI Taxonomy" id="554065"/>
    <lineage>
        <taxon>Eukaryota</taxon>
        <taxon>Viridiplantae</taxon>
        <taxon>Chlorophyta</taxon>
        <taxon>core chlorophytes</taxon>
        <taxon>Trebouxiophyceae</taxon>
        <taxon>Chlorellales</taxon>
        <taxon>Chlorellaceae</taxon>
        <taxon>Chlorella clade</taxon>
        <taxon>Chlorella</taxon>
    </lineage>
</organism>
<dbReference type="RefSeq" id="XP_005844470.1">
    <property type="nucleotide sequence ID" value="XM_005844408.1"/>
</dbReference>
<dbReference type="EMBL" id="GL433856">
    <property type="protein sequence ID" value="EFN52368.1"/>
    <property type="molecule type" value="Genomic_DNA"/>
</dbReference>
<feature type="region of interest" description="Disordered" evidence="1">
    <location>
        <begin position="314"/>
        <end position="392"/>
    </location>
</feature>
<reference evidence="4 5" key="1">
    <citation type="journal article" date="2010" name="Plant Cell">
        <title>The Chlorella variabilis NC64A genome reveals adaptation to photosymbiosis, coevolution with viruses, and cryptic sex.</title>
        <authorList>
            <person name="Blanc G."/>
            <person name="Duncan G."/>
            <person name="Agarkova I."/>
            <person name="Borodovsky M."/>
            <person name="Gurnon J."/>
            <person name="Kuo A."/>
            <person name="Lindquist E."/>
            <person name="Lucas S."/>
            <person name="Pangilinan J."/>
            <person name="Polle J."/>
            <person name="Salamov A."/>
            <person name="Terry A."/>
            <person name="Yamada T."/>
            <person name="Dunigan D.D."/>
            <person name="Grigoriev I.V."/>
            <person name="Claverie J.M."/>
            <person name="Van Etten J.L."/>
        </authorList>
    </citation>
    <scope>NUCLEOTIDE SEQUENCE [LARGE SCALE GENOMIC DNA]</scope>
    <source>
        <strain evidence="4 5">NC64A</strain>
    </source>
</reference>
<feature type="compositionally biased region" description="Polar residues" evidence="1">
    <location>
        <begin position="329"/>
        <end position="340"/>
    </location>
</feature>
<dbReference type="OrthoDB" id="504708at2759"/>
<evidence type="ECO:0000313" key="5">
    <source>
        <dbReference type="Proteomes" id="UP000008141"/>
    </source>
</evidence>
<dbReference type="eggNOG" id="ENOG502QVDW">
    <property type="taxonomic scope" value="Eukaryota"/>
</dbReference>
<feature type="compositionally biased region" description="Pro residues" evidence="1">
    <location>
        <begin position="345"/>
        <end position="363"/>
    </location>
</feature>
<evidence type="ECO:0000313" key="4">
    <source>
        <dbReference type="EMBL" id="EFN52368.1"/>
    </source>
</evidence>
<dbReference type="KEGG" id="cvr:CHLNCDRAFT_138797"/>
<proteinExistence type="predicted"/>
<dbReference type="InParanoid" id="E1ZNS3"/>
<dbReference type="Pfam" id="PF01522">
    <property type="entry name" value="Polysacc_deac_1"/>
    <property type="match status" value="1"/>
</dbReference>
<protein>
    <recommendedName>
        <fullName evidence="3">NodB homology domain-containing protein</fullName>
    </recommendedName>
</protein>
<feature type="chain" id="PRO_5003156605" description="NodB homology domain-containing protein" evidence="2">
    <location>
        <begin position="19"/>
        <end position="392"/>
    </location>
</feature>
<accession>E1ZNS3</accession>
<evidence type="ECO:0000256" key="1">
    <source>
        <dbReference type="SAM" id="MobiDB-lite"/>
    </source>
</evidence>
<keyword evidence="2" id="KW-0732">Signal</keyword>
<gene>
    <name evidence="4" type="ORF">CHLNCDRAFT_138797</name>
</gene>
<dbReference type="PANTHER" id="PTHR45985:SF3">
    <property type="entry name" value="CHITIN DEACETYLASE-LIKE 4"/>
    <property type="match status" value="1"/>
</dbReference>
<dbReference type="Gene3D" id="3.20.20.370">
    <property type="entry name" value="Glycoside hydrolase/deacetylase"/>
    <property type="match status" value="1"/>
</dbReference>
<dbReference type="STRING" id="554065.E1ZNS3"/>
<sequence length="392" mass="41963">MHVALALIVLTAAASVEAGIDASTSAPGGLSPSQTPQFHDDAITEGTYNAMTDVTGGRGSLDLGRGSCPALATFFTTTSGTRCDLAVDLYNQGHEIADHTKTHKSFLELDGSDLRREIVGAREKLAECGIPEQDVVGLRAPYLETKPEVRAILHENGFLYDSSLIEDGTGRSITWGMDGRVWPWDMENGIPINCGWYNSIQKCDEDEYWPGLWQVPVWDLSALGGPYTMDYGDDGDHSVFDILKENFDAAYNGNRAPFPIFIHTPWLKDHKGDVQQFADYALSQPDVYFITIRQLLAWMSNPIPADQLTPAGLGCGSPGGAGPSPTGTYMGTYSNSNGTGSAAPAPAPATAPTPEPSVAPTPAPGEAEEELVEGAPEEEVEGDGTVARRMLR</sequence>
<dbReference type="GO" id="GO:0016810">
    <property type="term" value="F:hydrolase activity, acting on carbon-nitrogen (but not peptide) bonds"/>
    <property type="evidence" value="ECO:0007669"/>
    <property type="project" value="InterPro"/>
</dbReference>
<feature type="domain" description="NodB homology" evidence="3">
    <location>
        <begin position="72"/>
        <end position="158"/>
    </location>
</feature>
<dbReference type="GeneID" id="17351825"/>